<evidence type="ECO:0000313" key="3">
    <source>
        <dbReference type="EMBL" id="CAG7731949.1"/>
    </source>
</evidence>
<reference evidence="3" key="1">
    <citation type="submission" date="2021-06" db="EMBL/GenBank/DDBJ databases">
        <authorList>
            <person name="Hodson N. C."/>
            <person name="Mongue J. A."/>
            <person name="Jaron S. K."/>
        </authorList>
    </citation>
    <scope>NUCLEOTIDE SEQUENCE</scope>
</reference>
<sequence length="557" mass="65140">MDKNGKNIQDNDSSFTSIQSHDNDKNGSSDDENTSLPLSDEGIDTQFTPPFNYDHLKDTTDAEVYKIFRKTWDWNQKIQTEVRANHDEIKTELANTNQLITTVENVAKSANNKVDQIAVRSENTMRTTTAWYEELTQKLNSTHISINETKNKIFENKSEIKNISEEITQMKNDTRMRDEGCTKVIEEINLIKDTIRRTPFSSPPSKPKPFIVDAGSVKNSGVCFDDDQLFFPHEFLEEFDGYFEETNITERHKILAFKGVISTSDKSSFLENVRGVEKYQEIKDRFLEYYWDRRAQNEAMKYCRYKFIYTNDEKDMVNQMTRWARTLRQRQYANDSEIIDILIGKTPREYHQQLKEDGQSLERFLRKLNQLTKLQRDPDNEVPIQFRRGNKRLYDDSNNLTPSKPRYTSNQPPKEDQLQTLAKLFYQKAKSNTSQNYDCTQLQSENHQNVPKNSATYPSKDKSDKRDLDQTTPPHTKTPLNQNTTSYPKPFNIDNKGNLIMKRPNPRFPPQTQVAPVQTVQFDEEKNEYVVIQTPQEDLHEQVAICNMLNTMFPFPD</sequence>
<proteinExistence type="predicted"/>
<evidence type="ECO:0000313" key="4">
    <source>
        <dbReference type="Proteomes" id="UP000708208"/>
    </source>
</evidence>
<accession>A0A8J2KA83</accession>
<feature type="non-terminal residue" evidence="3">
    <location>
        <position position="557"/>
    </location>
</feature>
<evidence type="ECO:0000256" key="2">
    <source>
        <dbReference type="SAM" id="MobiDB-lite"/>
    </source>
</evidence>
<dbReference type="AlphaFoldDB" id="A0A8J2KA83"/>
<evidence type="ECO:0008006" key="5">
    <source>
        <dbReference type="Google" id="ProtNLM"/>
    </source>
</evidence>
<feature type="compositionally biased region" description="Polar residues" evidence="2">
    <location>
        <begin position="470"/>
        <end position="487"/>
    </location>
</feature>
<feature type="compositionally biased region" description="Polar residues" evidence="2">
    <location>
        <begin position="396"/>
        <end position="412"/>
    </location>
</feature>
<feature type="region of interest" description="Disordered" evidence="2">
    <location>
        <begin position="379"/>
        <end position="414"/>
    </location>
</feature>
<keyword evidence="1" id="KW-0175">Coiled coil</keyword>
<gene>
    <name evidence="3" type="ORF">AFUS01_LOCUS20499</name>
</gene>
<feature type="compositionally biased region" description="Basic and acidic residues" evidence="2">
    <location>
        <begin position="459"/>
        <end position="469"/>
    </location>
</feature>
<name>A0A8J2KA83_9HEXA</name>
<feature type="region of interest" description="Disordered" evidence="2">
    <location>
        <begin position="1"/>
        <end position="50"/>
    </location>
</feature>
<organism evidence="3 4">
    <name type="scientific">Allacma fusca</name>
    <dbReference type="NCBI Taxonomy" id="39272"/>
    <lineage>
        <taxon>Eukaryota</taxon>
        <taxon>Metazoa</taxon>
        <taxon>Ecdysozoa</taxon>
        <taxon>Arthropoda</taxon>
        <taxon>Hexapoda</taxon>
        <taxon>Collembola</taxon>
        <taxon>Symphypleona</taxon>
        <taxon>Sminthuridae</taxon>
        <taxon>Allacma</taxon>
    </lineage>
</organism>
<dbReference type="EMBL" id="CAJVCH010221876">
    <property type="protein sequence ID" value="CAG7731949.1"/>
    <property type="molecule type" value="Genomic_DNA"/>
</dbReference>
<feature type="compositionally biased region" description="Polar residues" evidence="2">
    <location>
        <begin position="1"/>
        <end position="20"/>
    </location>
</feature>
<protein>
    <recommendedName>
        <fullName evidence="5">Retrotransposon gag domain-containing protein</fullName>
    </recommendedName>
</protein>
<comment type="caution">
    <text evidence="3">The sequence shown here is derived from an EMBL/GenBank/DDBJ whole genome shotgun (WGS) entry which is preliminary data.</text>
</comment>
<keyword evidence="4" id="KW-1185">Reference proteome</keyword>
<evidence type="ECO:0000256" key="1">
    <source>
        <dbReference type="SAM" id="Coils"/>
    </source>
</evidence>
<feature type="region of interest" description="Disordered" evidence="2">
    <location>
        <begin position="443"/>
        <end position="490"/>
    </location>
</feature>
<feature type="coiled-coil region" evidence="1">
    <location>
        <begin position="132"/>
        <end position="166"/>
    </location>
</feature>
<dbReference type="Proteomes" id="UP000708208">
    <property type="component" value="Unassembled WGS sequence"/>
</dbReference>
<feature type="compositionally biased region" description="Polar residues" evidence="2">
    <location>
        <begin position="443"/>
        <end position="457"/>
    </location>
</feature>